<gene>
    <name evidence="1" type="ORF">HW555_000457</name>
</gene>
<accession>A0A835GVW4</accession>
<dbReference type="GO" id="GO:0003676">
    <property type="term" value="F:nucleic acid binding"/>
    <property type="evidence" value="ECO:0007669"/>
    <property type="project" value="InterPro"/>
</dbReference>
<protein>
    <recommendedName>
        <fullName evidence="3">Reverse transcriptase</fullName>
    </recommendedName>
</protein>
<dbReference type="Gene3D" id="3.30.420.10">
    <property type="entry name" value="Ribonuclease H-like superfamily/Ribonuclease H"/>
    <property type="match status" value="1"/>
</dbReference>
<dbReference type="EMBL" id="JACKWZ010000003">
    <property type="protein sequence ID" value="KAF9424318.1"/>
    <property type="molecule type" value="Genomic_DNA"/>
</dbReference>
<comment type="caution">
    <text evidence="1">The sequence shown here is derived from an EMBL/GenBank/DDBJ whole genome shotgun (WGS) entry which is preliminary data.</text>
</comment>
<feature type="non-terminal residue" evidence="1">
    <location>
        <position position="221"/>
    </location>
</feature>
<proteinExistence type="predicted"/>
<dbReference type="AlphaFoldDB" id="A0A835GVW4"/>
<dbReference type="Proteomes" id="UP000648187">
    <property type="component" value="Unassembled WGS sequence"/>
</dbReference>
<evidence type="ECO:0008006" key="3">
    <source>
        <dbReference type="Google" id="ProtNLM"/>
    </source>
</evidence>
<dbReference type="InterPro" id="IPR036397">
    <property type="entry name" value="RNaseH_sf"/>
</dbReference>
<feature type="non-terminal residue" evidence="1">
    <location>
        <position position="1"/>
    </location>
</feature>
<keyword evidence="2" id="KW-1185">Reference proteome</keyword>
<name>A0A835GVW4_SPOEX</name>
<reference evidence="1" key="1">
    <citation type="submission" date="2020-08" db="EMBL/GenBank/DDBJ databases">
        <title>Spodoptera exigua strain:BAW_Kor-Di-RS1 Genome sequencing and assembly.</title>
        <authorList>
            <person name="Kim J."/>
            <person name="Nam H.Y."/>
            <person name="Kwon M."/>
            <person name="Choi J.H."/>
            <person name="Cho S.R."/>
            <person name="Kim G.-H."/>
        </authorList>
    </citation>
    <scope>NUCLEOTIDE SEQUENCE</scope>
    <source>
        <strain evidence="1">BAW_Kor-Di-RS1</strain>
        <tissue evidence="1">Whole-body</tissue>
    </source>
</reference>
<evidence type="ECO:0000313" key="1">
    <source>
        <dbReference type="EMBL" id="KAF9424318.1"/>
    </source>
</evidence>
<evidence type="ECO:0000313" key="2">
    <source>
        <dbReference type="Proteomes" id="UP000648187"/>
    </source>
</evidence>
<sequence>IMEPPQLLEGLVKAIQDAITSNRRYDDIALPVFDPEKNENGAEGWCRSIEKLGAEFKWTSIQQAATADWPSVLWKVQLSLNTTVQQSTGFSPIRLLIGRNSNIPSIQARLDDVIRDDNAIIDVTADRQLAHQRLKIVADKFKERFDRTRRDNIDYSVGDTVYVNQDHRRHDKLKEKFKGPYEIMNILDNDRFSLRGIGNLRNIIVAKDKIRLWPGEWTEQN</sequence>
<organism evidence="1 2">
    <name type="scientific">Spodoptera exigua</name>
    <name type="common">Beet armyworm</name>
    <name type="synonym">Noctua fulgens</name>
    <dbReference type="NCBI Taxonomy" id="7107"/>
    <lineage>
        <taxon>Eukaryota</taxon>
        <taxon>Metazoa</taxon>
        <taxon>Ecdysozoa</taxon>
        <taxon>Arthropoda</taxon>
        <taxon>Hexapoda</taxon>
        <taxon>Insecta</taxon>
        <taxon>Pterygota</taxon>
        <taxon>Neoptera</taxon>
        <taxon>Endopterygota</taxon>
        <taxon>Lepidoptera</taxon>
        <taxon>Glossata</taxon>
        <taxon>Ditrysia</taxon>
        <taxon>Noctuoidea</taxon>
        <taxon>Noctuidae</taxon>
        <taxon>Amphipyrinae</taxon>
        <taxon>Spodoptera</taxon>
    </lineage>
</organism>